<evidence type="ECO:0000313" key="1">
    <source>
        <dbReference type="EMBL" id="ACJ29553.1"/>
    </source>
</evidence>
<dbReference type="KEGG" id="swp:swp_2827"/>
<organism evidence="1 2">
    <name type="scientific">Shewanella piezotolerans (strain WP3 / JCM 13877)</name>
    <dbReference type="NCBI Taxonomy" id="225849"/>
    <lineage>
        <taxon>Bacteria</taxon>
        <taxon>Pseudomonadati</taxon>
        <taxon>Pseudomonadota</taxon>
        <taxon>Gammaproteobacteria</taxon>
        <taxon>Alteromonadales</taxon>
        <taxon>Shewanellaceae</taxon>
        <taxon>Shewanella</taxon>
    </lineage>
</organism>
<keyword evidence="2" id="KW-1185">Reference proteome</keyword>
<sequence>MGSKCQPLGVISLIKFLLDIFSVFTRIEGRSGLLL</sequence>
<gene>
    <name evidence="1" type="ordered locus">swp_2827</name>
</gene>
<name>B8CPH8_SHEPW</name>
<dbReference type="HOGENOM" id="CLU_3367281_0_0_6"/>
<evidence type="ECO:0000313" key="2">
    <source>
        <dbReference type="Proteomes" id="UP000000753"/>
    </source>
</evidence>
<proteinExistence type="predicted"/>
<reference evidence="1 2" key="1">
    <citation type="journal article" date="2008" name="PLoS ONE">
        <title>Environmental adaptation: genomic analysis of the piezotolerant and psychrotolerant deep-sea iron reducing bacterium Shewanella piezotolerans WP3.</title>
        <authorList>
            <person name="Wang F."/>
            <person name="Wang J."/>
            <person name="Jian H."/>
            <person name="Zhang B."/>
            <person name="Li S."/>
            <person name="Wang F."/>
            <person name="Zeng X."/>
            <person name="Gao L."/>
            <person name="Bartlett D.H."/>
            <person name="Yu J."/>
            <person name="Hu S."/>
            <person name="Xiao X."/>
        </authorList>
    </citation>
    <scope>NUCLEOTIDE SEQUENCE [LARGE SCALE GENOMIC DNA]</scope>
    <source>
        <strain evidence="2">WP3 / JCM 13877</strain>
    </source>
</reference>
<dbReference type="EMBL" id="CP000472">
    <property type="protein sequence ID" value="ACJ29553.1"/>
    <property type="molecule type" value="Genomic_DNA"/>
</dbReference>
<dbReference type="AlphaFoldDB" id="B8CPH8"/>
<protein>
    <submittedName>
        <fullName evidence="1">Uncharacterized protein</fullName>
    </submittedName>
</protein>
<accession>B8CPH8</accession>
<dbReference type="Proteomes" id="UP000000753">
    <property type="component" value="Chromosome"/>
</dbReference>